<evidence type="ECO:0000256" key="1">
    <source>
        <dbReference type="SAM" id="MobiDB-lite"/>
    </source>
</evidence>
<reference evidence="2 3" key="1">
    <citation type="submission" date="2016-10" db="EMBL/GenBank/DDBJ databases">
        <authorList>
            <person name="de Groot N.N."/>
        </authorList>
    </citation>
    <scope>NUCLEOTIDE SEQUENCE [LARGE SCALE GENOMIC DNA]</scope>
    <source>
        <strain evidence="2 3">DSM 21800</strain>
    </source>
</reference>
<organism evidence="2 3">
    <name type="scientific">Microlunatus soli</name>
    <dbReference type="NCBI Taxonomy" id="630515"/>
    <lineage>
        <taxon>Bacteria</taxon>
        <taxon>Bacillati</taxon>
        <taxon>Actinomycetota</taxon>
        <taxon>Actinomycetes</taxon>
        <taxon>Propionibacteriales</taxon>
        <taxon>Propionibacteriaceae</taxon>
        <taxon>Microlunatus</taxon>
    </lineage>
</organism>
<dbReference type="EMBL" id="LT629772">
    <property type="protein sequence ID" value="SDT22815.1"/>
    <property type="molecule type" value="Genomic_DNA"/>
</dbReference>
<gene>
    <name evidence="2" type="ORF">SAMN04489812_4680</name>
</gene>
<name>A0A1H1YN17_9ACTN</name>
<protein>
    <submittedName>
        <fullName evidence="2">Uncharacterized protein</fullName>
    </submittedName>
</protein>
<proteinExistence type="predicted"/>
<evidence type="ECO:0000313" key="3">
    <source>
        <dbReference type="Proteomes" id="UP000199103"/>
    </source>
</evidence>
<evidence type="ECO:0000313" key="2">
    <source>
        <dbReference type="EMBL" id="SDT22815.1"/>
    </source>
</evidence>
<dbReference type="Proteomes" id="UP000199103">
    <property type="component" value="Chromosome I"/>
</dbReference>
<dbReference type="AlphaFoldDB" id="A0A1H1YN17"/>
<accession>A0A1H1YN17</accession>
<dbReference type="RefSeq" id="WP_157683645.1">
    <property type="nucleotide sequence ID" value="NZ_LT629772.1"/>
</dbReference>
<dbReference type="STRING" id="630515.SAMN04489812_4680"/>
<feature type="compositionally biased region" description="Basic and acidic residues" evidence="1">
    <location>
        <begin position="9"/>
        <end position="24"/>
    </location>
</feature>
<sequence>MGWFTARQQRREAREQRVRDKAYDKAINQGQTPEDAKLAAERAVRRRRRIRRAAIITAVDK</sequence>
<feature type="region of interest" description="Disordered" evidence="1">
    <location>
        <begin position="1"/>
        <end position="40"/>
    </location>
</feature>
<keyword evidence="3" id="KW-1185">Reference proteome</keyword>